<dbReference type="InterPro" id="IPR021302">
    <property type="entry name" value="DUF2780_VcgC/VcgE"/>
</dbReference>
<evidence type="ECO:0000313" key="2">
    <source>
        <dbReference type="EMBL" id="AJD46583.1"/>
    </source>
</evidence>
<keyword evidence="1" id="KW-0732">Signal</keyword>
<dbReference type="STRING" id="391936.S7S_00795"/>
<protein>
    <recommendedName>
        <fullName evidence="4">DUF2780 domain-containing protein</fullName>
    </recommendedName>
</protein>
<evidence type="ECO:0000256" key="1">
    <source>
        <dbReference type="SAM" id="SignalP"/>
    </source>
</evidence>
<dbReference type="AlphaFoldDB" id="A0A0B4XJ42"/>
<dbReference type="OrthoDB" id="8546843at2"/>
<name>A0A0B4XJ42_9GAMM</name>
<evidence type="ECO:0000313" key="3">
    <source>
        <dbReference type="Proteomes" id="UP000006764"/>
    </source>
</evidence>
<feature type="signal peptide" evidence="1">
    <location>
        <begin position="1"/>
        <end position="22"/>
    </location>
</feature>
<evidence type="ECO:0008006" key="4">
    <source>
        <dbReference type="Google" id="ProtNLM"/>
    </source>
</evidence>
<dbReference type="HOGENOM" id="CLU_092050_1_0_6"/>
<dbReference type="EMBL" id="CP004387">
    <property type="protein sequence ID" value="AJD46583.1"/>
    <property type="molecule type" value="Genomic_DNA"/>
</dbReference>
<dbReference type="RefSeq" id="WP_008740088.1">
    <property type="nucleotide sequence ID" value="NZ_CP004387.1"/>
</dbReference>
<keyword evidence="3" id="KW-1185">Reference proteome</keyword>
<dbReference type="KEGG" id="apac:S7S_00795"/>
<sequence>MHFFAKATLTVALFSVAAGASAFDFKSLSDSASKTINDAAKVADDATGSAQATLDQANSQFAVAGDTADLVNSLSSQLGVTQTQAAGGTAALMSLAQTQLSGSQFSSITDKVSGLTGLLGSGESSGGMLGTVLGNVQSLQGVQTAFSALGLSPDMISQFAPMVLQFLGGQGVQNSLLGSLQNLWTPAA</sequence>
<dbReference type="Proteomes" id="UP000006764">
    <property type="component" value="Chromosome"/>
</dbReference>
<accession>A0A0B4XJ42</accession>
<dbReference type="Pfam" id="PF11075">
    <property type="entry name" value="DUF2780"/>
    <property type="match status" value="1"/>
</dbReference>
<reference evidence="2 3" key="1">
    <citation type="journal article" date="2012" name="J. Bacteriol.">
        <title>Genome sequence of an alkane-degrading bacterium, Alcanivorax pacificus type strain W11-5, isolated from deep sea sediment.</title>
        <authorList>
            <person name="Lai Q."/>
            <person name="Shao Z."/>
        </authorList>
    </citation>
    <scope>NUCLEOTIDE SEQUENCE [LARGE SCALE GENOMIC DNA]</scope>
    <source>
        <strain evidence="2 3">W11-5</strain>
    </source>
</reference>
<gene>
    <name evidence="2" type="ORF">S7S_00795</name>
</gene>
<organism evidence="2 3">
    <name type="scientific">Isoalcanivorax pacificus W11-5</name>
    <dbReference type="NCBI Taxonomy" id="391936"/>
    <lineage>
        <taxon>Bacteria</taxon>
        <taxon>Pseudomonadati</taxon>
        <taxon>Pseudomonadota</taxon>
        <taxon>Gammaproteobacteria</taxon>
        <taxon>Oceanospirillales</taxon>
        <taxon>Alcanivoracaceae</taxon>
        <taxon>Isoalcanivorax</taxon>
    </lineage>
</organism>
<proteinExistence type="predicted"/>
<feature type="chain" id="PRO_5002111928" description="DUF2780 domain-containing protein" evidence="1">
    <location>
        <begin position="23"/>
        <end position="188"/>
    </location>
</feature>